<accession>A0A1G6C4Z7</accession>
<dbReference type="InterPro" id="IPR036388">
    <property type="entry name" value="WH-like_DNA-bd_sf"/>
</dbReference>
<protein>
    <submittedName>
        <fullName evidence="4">Fic family protein</fullName>
    </submittedName>
</protein>
<dbReference type="PANTHER" id="PTHR13504">
    <property type="entry name" value="FIDO DOMAIN-CONTAINING PROTEIN DDB_G0283145"/>
    <property type="match status" value="1"/>
</dbReference>
<feature type="active site" evidence="1">
    <location>
        <position position="197"/>
    </location>
</feature>
<gene>
    <name evidence="4" type="ORF">SAMN02910417_02101</name>
</gene>
<dbReference type="STRING" id="1732.SAMN02910417_02101"/>
<keyword evidence="2" id="KW-0067">ATP-binding</keyword>
<dbReference type="InterPro" id="IPR036597">
    <property type="entry name" value="Fido-like_dom_sf"/>
</dbReference>
<dbReference type="Gene3D" id="1.10.3290.10">
    <property type="entry name" value="Fido-like domain"/>
    <property type="match status" value="1"/>
</dbReference>
<dbReference type="RefSeq" id="WP_090174315.1">
    <property type="nucleotide sequence ID" value="NZ_FMXR01000015.1"/>
</dbReference>
<dbReference type="InterPro" id="IPR003812">
    <property type="entry name" value="Fido"/>
</dbReference>
<dbReference type="Pfam" id="PF02661">
    <property type="entry name" value="Fic"/>
    <property type="match status" value="1"/>
</dbReference>
<evidence type="ECO:0000256" key="1">
    <source>
        <dbReference type="PIRSR" id="PIRSR640198-1"/>
    </source>
</evidence>
<evidence type="ECO:0000313" key="4">
    <source>
        <dbReference type="EMBL" id="SDB27946.1"/>
    </source>
</evidence>
<evidence type="ECO:0000259" key="3">
    <source>
        <dbReference type="PROSITE" id="PS51459"/>
    </source>
</evidence>
<dbReference type="OrthoDB" id="9813719at2"/>
<dbReference type="Proteomes" id="UP000199228">
    <property type="component" value="Unassembled WGS sequence"/>
</dbReference>
<sequence length="351" mass="40625">MREFNYGKYKDYKWDSEILGLVSGIHEYRGRQELYLTQKPAVLDKLVEVAKVQSTESSNAIEGIFTSNTRLKQLMQSKTTPKNRDEEEIAGYRFVLDMIHESYEYIPISSNYILQLHQNLYRFTNRSIGGHFKNSDNHIIARDENGIEHVIFEPLSPLETPIAIDRICEEFNRVSATEEVDTLLLIPIFIHDFLCVHPFNDGNGRMSRLLTTLLLYRAGYVVGRYVSLEKKIADLKDLYYDSLNMSQNGWHEGEDDPTPFIKYILKTIIAAYKDFEERIEIIDIKEPAIEQVRAAVYKKIGKFTKSEIMEMCPKLGRASVENSLTALVNEDVLERRGRGRGTYYVRKDALV</sequence>
<keyword evidence="2" id="KW-0547">Nucleotide-binding</keyword>
<proteinExistence type="predicted"/>
<dbReference type="EMBL" id="FMXR01000015">
    <property type="protein sequence ID" value="SDB27946.1"/>
    <property type="molecule type" value="Genomic_DNA"/>
</dbReference>
<keyword evidence="5" id="KW-1185">Reference proteome</keyword>
<dbReference type="PROSITE" id="PS51459">
    <property type="entry name" value="FIDO"/>
    <property type="match status" value="1"/>
</dbReference>
<dbReference type="InterPro" id="IPR040198">
    <property type="entry name" value="Fido_containing"/>
</dbReference>
<name>A0A1G6C4Z7_EUBOX</name>
<reference evidence="4 5" key="1">
    <citation type="submission" date="2016-10" db="EMBL/GenBank/DDBJ databases">
        <authorList>
            <person name="de Groot N.N."/>
        </authorList>
    </citation>
    <scope>NUCLEOTIDE SEQUENCE [LARGE SCALE GENOMIC DNA]</scope>
    <source>
        <strain evidence="4 5">DSM 3217</strain>
    </source>
</reference>
<organism evidence="4 5">
    <name type="scientific">Eubacterium oxidoreducens</name>
    <dbReference type="NCBI Taxonomy" id="1732"/>
    <lineage>
        <taxon>Bacteria</taxon>
        <taxon>Bacillati</taxon>
        <taxon>Bacillota</taxon>
        <taxon>Clostridia</taxon>
        <taxon>Eubacteriales</taxon>
        <taxon>Eubacteriaceae</taxon>
        <taxon>Eubacterium</taxon>
    </lineage>
</organism>
<dbReference type="GO" id="GO:0005524">
    <property type="term" value="F:ATP binding"/>
    <property type="evidence" value="ECO:0007669"/>
    <property type="project" value="UniProtKB-KW"/>
</dbReference>
<dbReference type="SUPFAM" id="SSF140931">
    <property type="entry name" value="Fic-like"/>
    <property type="match status" value="1"/>
</dbReference>
<feature type="domain" description="Fido" evidence="3">
    <location>
        <begin position="108"/>
        <end position="266"/>
    </location>
</feature>
<dbReference type="AlphaFoldDB" id="A0A1G6C4Z7"/>
<feature type="binding site" evidence="2">
    <location>
        <begin position="239"/>
        <end position="240"/>
    </location>
    <ligand>
        <name>ATP</name>
        <dbReference type="ChEBI" id="CHEBI:30616"/>
    </ligand>
</feature>
<dbReference type="PANTHER" id="PTHR13504:SF38">
    <property type="entry name" value="FIDO DOMAIN-CONTAINING PROTEIN"/>
    <property type="match status" value="1"/>
</dbReference>
<feature type="binding site" evidence="2">
    <location>
        <begin position="201"/>
        <end position="208"/>
    </location>
    <ligand>
        <name>ATP</name>
        <dbReference type="ChEBI" id="CHEBI:30616"/>
    </ligand>
</feature>
<evidence type="ECO:0000256" key="2">
    <source>
        <dbReference type="PIRSR" id="PIRSR640198-2"/>
    </source>
</evidence>
<evidence type="ECO:0000313" key="5">
    <source>
        <dbReference type="Proteomes" id="UP000199228"/>
    </source>
</evidence>
<dbReference type="Gene3D" id="1.10.10.10">
    <property type="entry name" value="Winged helix-like DNA-binding domain superfamily/Winged helix DNA-binding domain"/>
    <property type="match status" value="1"/>
</dbReference>